<evidence type="ECO:0000256" key="2">
    <source>
        <dbReference type="SAM" id="MobiDB-lite"/>
    </source>
</evidence>
<name>A0A8S5N2H3_9CAUD</name>
<accession>A0A8S5N2H3</accession>
<feature type="region of interest" description="Disordered" evidence="2">
    <location>
        <begin position="117"/>
        <end position="149"/>
    </location>
</feature>
<reference evidence="3" key="1">
    <citation type="journal article" date="2021" name="Proc. Natl. Acad. Sci. U.S.A.">
        <title>A Catalog of Tens of Thousands of Viruses from Human Metagenomes Reveals Hidden Associations with Chronic Diseases.</title>
        <authorList>
            <person name="Tisza M.J."/>
            <person name="Buck C.B."/>
        </authorList>
    </citation>
    <scope>NUCLEOTIDE SEQUENCE</scope>
    <source>
        <strain evidence="3">CtzMH52</strain>
    </source>
</reference>
<organism evidence="3">
    <name type="scientific">Podoviridae sp. ctzMH52</name>
    <dbReference type="NCBI Taxonomy" id="2826596"/>
    <lineage>
        <taxon>Viruses</taxon>
        <taxon>Duplodnaviria</taxon>
        <taxon>Heunggongvirae</taxon>
        <taxon>Uroviricota</taxon>
        <taxon>Caudoviricetes</taxon>
    </lineage>
</organism>
<protein>
    <submittedName>
        <fullName evidence="3">Uncharacterized protein</fullName>
    </submittedName>
</protein>
<proteinExistence type="predicted"/>
<feature type="region of interest" description="Disordered" evidence="2">
    <location>
        <begin position="1"/>
        <end position="24"/>
    </location>
</feature>
<dbReference type="EMBL" id="BK015048">
    <property type="protein sequence ID" value="DAD88809.1"/>
    <property type="molecule type" value="Genomic_DNA"/>
</dbReference>
<feature type="coiled-coil region" evidence="1">
    <location>
        <begin position="239"/>
        <end position="266"/>
    </location>
</feature>
<feature type="region of interest" description="Disordered" evidence="2">
    <location>
        <begin position="423"/>
        <end position="445"/>
    </location>
</feature>
<evidence type="ECO:0000313" key="3">
    <source>
        <dbReference type="EMBL" id="DAD88809.1"/>
    </source>
</evidence>
<evidence type="ECO:0000256" key="1">
    <source>
        <dbReference type="SAM" id="Coils"/>
    </source>
</evidence>
<sequence>MAYDPNLGYDPDSNGKYNGRKPSLIGQDFSFSRGFGKRKPDVEIGPVQPVVSTMGAGSGSGSGVAVQSYTEDIAADSGLTDAELAQIQQYREQAKAGLITWDEANRLANAVRAQHGYSVDKSGASTPSTGSTTGSGAGSGTSSGWTAPAGYTEDIAADAGLTDEELAQIQQYREQAKAGLITWEQANQLANAVRARHGYSVDKTGASTPTQQDPYGSFQDYLESMGYGDYADQTRAAIEAAVEAAIQNYNQQIAQTEQDSGKLARQAYVAKMMGQKNLDQQLSAEGYAGGMADSQRIQTELSYQNQLSEIEQQRLLTVQELQNAIAQAKLSGDLQTAQELASYLQQVQSQWASYVSQRQQTANNDYWNQKSMDEQNRANAYERAMNLLSAGITPDAATLAAAGISAQEAAQILRYYGGGASSGGTSGGTGGGSSPGAGSGAGTNSYRGGGGYSNGSLSTAQVQQLQRALGVTADGKWGAKSSAAAGGLDADAAWAKYGSQASGGSFADIVLRNMQDSVARNGGITQAQVHTLKSYVASGMLTQEELNRILDALGV</sequence>
<keyword evidence="1" id="KW-0175">Coiled coil</keyword>
<feature type="compositionally biased region" description="Low complexity" evidence="2">
    <location>
        <begin position="122"/>
        <end position="132"/>
    </location>
</feature>